<organism evidence="4 5">
    <name type="scientific">Undibacterium arcticum</name>
    <dbReference type="NCBI Taxonomy" id="1762892"/>
    <lineage>
        <taxon>Bacteria</taxon>
        <taxon>Pseudomonadati</taxon>
        <taxon>Pseudomonadota</taxon>
        <taxon>Betaproteobacteria</taxon>
        <taxon>Burkholderiales</taxon>
        <taxon>Oxalobacteraceae</taxon>
        <taxon>Undibacterium</taxon>
    </lineage>
</organism>
<evidence type="ECO:0000256" key="2">
    <source>
        <dbReference type="ARBA" id="ARBA00023235"/>
    </source>
</evidence>
<comment type="caution">
    <text evidence="4">The sequence shown here is derived from an EMBL/GenBank/DDBJ whole genome shotgun (WGS) entry which is preliminary data.</text>
</comment>
<proteinExistence type="predicted"/>
<accession>A0ABV7F7Y4</accession>
<name>A0ABV7F7Y4_9BURK</name>
<dbReference type="PANTHER" id="PTHR31690">
    <property type="entry name" value="FUCOSE MUTAROTASE"/>
    <property type="match status" value="1"/>
</dbReference>
<gene>
    <name evidence="4" type="ORF">ACFOFO_19055</name>
</gene>
<dbReference type="EMBL" id="JBHRTP010000066">
    <property type="protein sequence ID" value="MFC3110035.1"/>
    <property type="molecule type" value="Genomic_DNA"/>
</dbReference>
<evidence type="ECO:0000256" key="3">
    <source>
        <dbReference type="ARBA" id="ARBA00036324"/>
    </source>
</evidence>
<dbReference type="InterPro" id="IPR023750">
    <property type="entry name" value="RbsD-like_sf"/>
</dbReference>
<dbReference type="Proteomes" id="UP001595530">
    <property type="component" value="Unassembled WGS sequence"/>
</dbReference>
<evidence type="ECO:0000313" key="4">
    <source>
        <dbReference type="EMBL" id="MFC3110035.1"/>
    </source>
</evidence>
<keyword evidence="2" id="KW-0413">Isomerase</keyword>
<dbReference type="InterPro" id="IPR050443">
    <property type="entry name" value="RbsD/FucU_mutarotase"/>
</dbReference>
<dbReference type="InterPro" id="IPR007721">
    <property type="entry name" value="RbsD_FucU"/>
</dbReference>
<dbReference type="RefSeq" id="WP_390322479.1">
    <property type="nucleotide sequence ID" value="NZ_JBHRTP010000066.1"/>
</dbReference>
<sequence length="150" mass="16071">MLKGIDSLLSPELLKVLCEMGHGDEVVVADANFTAETLGHDKQLIRLPGISLHRACQAVLSVFPLDAAISQPVAYMKVCDTPAGYASALQQAVIGLLAETGSADPAQCEAVERFAFYERVKQAYAIVQTGEMQPYANFIFKKGVIAEALA</sequence>
<dbReference type="Gene3D" id="3.40.1650.10">
    <property type="entry name" value="RbsD-like domain"/>
    <property type="match status" value="1"/>
</dbReference>
<dbReference type="PANTHER" id="PTHR31690:SF4">
    <property type="entry name" value="FUCOSE MUTAROTASE"/>
    <property type="match status" value="1"/>
</dbReference>
<evidence type="ECO:0000256" key="1">
    <source>
        <dbReference type="ARBA" id="ARBA00000223"/>
    </source>
</evidence>
<reference evidence="5" key="1">
    <citation type="journal article" date="2019" name="Int. J. Syst. Evol. Microbiol.">
        <title>The Global Catalogue of Microorganisms (GCM) 10K type strain sequencing project: providing services to taxonomists for standard genome sequencing and annotation.</title>
        <authorList>
            <consortium name="The Broad Institute Genomics Platform"/>
            <consortium name="The Broad Institute Genome Sequencing Center for Infectious Disease"/>
            <person name="Wu L."/>
            <person name="Ma J."/>
        </authorList>
    </citation>
    <scope>NUCLEOTIDE SEQUENCE [LARGE SCALE GENOMIC DNA]</scope>
    <source>
        <strain evidence="5">KCTC 42986</strain>
    </source>
</reference>
<evidence type="ECO:0000313" key="5">
    <source>
        <dbReference type="Proteomes" id="UP001595530"/>
    </source>
</evidence>
<dbReference type="Pfam" id="PF05025">
    <property type="entry name" value="RbsD_FucU"/>
    <property type="match status" value="1"/>
</dbReference>
<comment type="catalytic activity">
    <reaction evidence="1">
        <text>beta-D-ribopyranose = beta-D-ribofuranose</text>
        <dbReference type="Rhea" id="RHEA:25432"/>
        <dbReference type="ChEBI" id="CHEBI:27476"/>
        <dbReference type="ChEBI" id="CHEBI:47002"/>
        <dbReference type="EC" id="5.4.99.62"/>
    </reaction>
</comment>
<protein>
    <submittedName>
        <fullName evidence="4">RbsD/FucU family protein</fullName>
    </submittedName>
</protein>
<dbReference type="SUPFAM" id="SSF102546">
    <property type="entry name" value="RbsD-like"/>
    <property type="match status" value="1"/>
</dbReference>
<comment type="catalytic activity">
    <reaction evidence="3">
        <text>alpha-L-fucose = beta-L-fucose</text>
        <dbReference type="Rhea" id="RHEA:25580"/>
        <dbReference type="ChEBI" id="CHEBI:42548"/>
        <dbReference type="ChEBI" id="CHEBI:42589"/>
        <dbReference type="EC" id="5.1.3.29"/>
    </reaction>
</comment>
<keyword evidence="5" id="KW-1185">Reference proteome</keyword>